<keyword evidence="1" id="KW-0732">Signal</keyword>
<feature type="chain" id="PRO_5041953935" evidence="1">
    <location>
        <begin position="21"/>
        <end position="612"/>
    </location>
</feature>
<sequence length="612" mass="67190">MKNFATTALLVASVAVRARSSSEVDADCKVQAFVRAEDLAPDHISHGDLRIKVKPAHCADRVASVALRLQLDEFGEVKHLRAGAVLPEIEMSDNQTVSPDFLGFYGGSANDIVYDYGAYDRAMSDPAFWVVKAEERRAWSTEVVLFQNNPNFSKPMVAAFIVASPAVNYPPAVKNYRGGDSQPIRRHADSHLGYHYVAVVEFTNGTTVELPAGHTTFVPTSPPPPPPPGVPFSWNVTLGENKVHEELDLPQDKKNLADRQRCLPEELRSVFVAEVTLEEGNVVRGGQMLRGKVTVHATNGSTTMSDIRITFRATTNEHWATAQAVTGGDDKFEPSSQGLGRPVCVDEYAYVFKEKDGTTPSVWRSPSLSPSLQSRLRVAKPYFDFELEVPKSAVPDFSAFYSSVENWLELRLDVLYSQDADICMNGVDGSRCADAEDENPTDDAFEKTEEGLWDSHTPVGQAVEPRNCRRRLYLTGKVRINVLGNISTQSVDHYLKSGLPSPVILLPQADVVFAVAHPATIVEPIANTSARLLSPQGTFDPHQSRLNFYNFTRRAARAPGPSSRYNGGSYTGLLWKKKVVAMERGILLSEAAEFEAEAQGEIGGQHAFVVTP</sequence>
<dbReference type="EMBL" id="JARKIE010000024">
    <property type="protein sequence ID" value="KAJ7698897.1"/>
    <property type="molecule type" value="Genomic_DNA"/>
</dbReference>
<evidence type="ECO:0000256" key="1">
    <source>
        <dbReference type="SAM" id="SignalP"/>
    </source>
</evidence>
<organism evidence="2 3">
    <name type="scientific">Mycena rosella</name>
    <name type="common">Pink bonnet</name>
    <name type="synonym">Agaricus rosellus</name>
    <dbReference type="NCBI Taxonomy" id="1033263"/>
    <lineage>
        <taxon>Eukaryota</taxon>
        <taxon>Fungi</taxon>
        <taxon>Dikarya</taxon>
        <taxon>Basidiomycota</taxon>
        <taxon>Agaricomycotina</taxon>
        <taxon>Agaricomycetes</taxon>
        <taxon>Agaricomycetidae</taxon>
        <taxon>Agaricales</taxon>
        <taxon>Marasmiineae</taxon>
        <taxon>Mycenaceae</taxon>
        <taxon>Mycena</taxon>
    </lineage>
</organism>
<comment type="caution">
    <text evidence="2">The sequence shown here is derived from an EMBL/GenBank/DDBJ whole genome shotgun (WGS) entry which is preliminary data.</text>
</comment>
<name>A0AAD7DSS5_MYCRO</name>
<reference evidence="2" key="1">
    <citation type="submission" date="2023-03" db="EMBL/GenBank/DDBJ databases">
        <title>Massive genome expansion in bonnet fungi (Mycena s.s.) driven by repeated elements and novel gene families across ecological guilds.</title>
        <authorList>
            <consortium name="Lawrence Berkeley National Laboratory"/>
            <person name="Harder C.B."/>
            <person name="Miyauchi S."/>
            <person name="Viragh M."/>
            <person name="Kuo A."/>
            <person name="Thoen E."/>
            <person name="Andreopoulos B."/>
            <person name="Lu D."/>
            <person name="Skrede I."/>
            <person name="Drula E."/>
            <person name="Henrissat B."/>
            <person name="Morin E."/>
            <person name="Kohler A."/>
            <person name="Barry K."/>
            <person name="LaButti K."/>
            <person name="Morin E."/>
            <person name="Salamov A."/>
            <person name="Lipzen A."/>
            <person name="Mereny Z."/>
            <person name="Hegedus B."/>
            <person name="Baldrian P."/>
            <person name="Stursova M."/>
            <person name="Weitz H."/>
            <person name="Taylor A."/>
            <person name="Grigoriev I.V."/>
            <person name="Nagy L.G."/>
            <person name="Martin F."/>
            <person name="Kauserud H."/>
        </authorList>
    </citation>
    <scope>NUCLEOTIDE SEQUENCE</scope>
    <source>
        <strain evidence="2">CBHHK067</strain>
    </source>
</reference>
<feature type="signal peptide" evidence="1">
    <location>
        <begin position="1"/>
        <end position="20"/>
    </location>
</feature>
<evidence type="ECO:0000313" key="2">
    <source>
        <dbReference type="EMBL" id="KAJ7698897.1"/>
    </source>
</evidence>
<dbReference type="AlphaFoldDB" id="A0AAD7DSS5"/>
<protein>
    <submittedName>
        <fullName evidence="2">Uncharacterized protein</fullName>
    </submittedName>
</protein>
<dbReference type="Proteomes" id="UP001221757">
    <property type="component" value="Unassembled WGS sequence"/>
</dbReference>
<evidence type="ECO:0000313" key="3">
    <source>
        <dbReference type="Proteomes" id="UP001221757"/>
    </source>
</evidence>
<accession>A0AAD7DSS5</accession>
<keyword evidence="3" id="KW-1185">Reference proteome</keyword>
<proteinExistence type="predicted"/>
<gene>
    <name evidence="2" type="ORF">B0H17DRAFT_1129452</name>
</gene>